<dbReference type="SUPFAM" id="SSF51569">
    <property type="entry name" value="Aldolase"/>
    <property type="match status" value="1"/>
</dbReference>
<protein>
    <submittedName>
        <fullName evidence="3">Dihydrodipicolinate synthase family protein</fullName>
        <ecNumber evidence="3">4.1.3.3</ecNumber>
        <ecNumber evidence="3">4.2.1.41</ecNumber>
        <ecNumber evidence="3">4.3.3.7</ecNumber>
    </submittedName>
</protein>
<proteinExistence type="inferred from homology"/>
<dbReference type="InterPro" id="IPR002220">
    <property type="entry name" value="DapA-like"/>
</dbReference>
<evidence type="ECO:0000313" key="3">
    <source>
        <dbReference type="EMBL" id="MFC0407587.1"/>
    </source>
</evidence>
<evidence type="ECO:0000256" key="2">
    <source>
        <dbReference type="PIRNR" id="PIRNR001365"/>
    </source>
</evidence>
<organism evidence="3 4">
    <name type="scientific">Roseomonas elaeocarpi</name>
    <dbReference type="NCBI Taxonomy" id="907779"/>
    <lineage>
        <taxon>Bacteria</taxon>
        <taxon>Pseudomonadati</taxon>
        <taxon>Pseudomonadota</taxon>
        <taxon>Alphaproteobacteria</taxon>
        <taxon>Acetobacterales</taxon>
        <taxon>Roseomonadaceae</taxon>
        <taxon>Roseomonas</taxon>
    </lineage>
</organism>
<dbReference type="EMBL" id="JBHLUN010000003">
    <property type="protein sequence ID" value="MFC0407587.1"/>
    <property type="molecule type" value="Genomic_DNA"/>
</dbReference>
<evidence type="ECO:0000256" key="1">
    <source>
        <dbReference type="ARBA" id="ARBA00023239"/>
    </source>
</evidence>
<keyword evidence="4" id="KW-1185">Reference proteome</keyword>
<name>A0ABV6JPD8_9PROT</name>
<dbReference type="EC" id="4.2.1.41" evidence="3"/>
<dbReference type="PRINTS" id="PR00146">
    <property type="entry name" value="DHPICSNTHASE"/>
</dbReference>
<dbReference type="PIRSF" id="PIRSF001365">
    <property type="entry name" value="DHDPS"/>
    <property type="match status" value="1"/>
</dbReference>
<keyword evidence="1 2" id="KW-0456">Lyase</keyword>
<dbReference type="EC" id="4.1.3.3" evidence="3"/>
<reference evidence="3 4" key="1">
    <citation type="submission" date="2024-09" db="EMBL/GenBank/DDBJ databases">
        <authorList>
            <person name="Sun Q."/>
            <person name="Mori K."/>
        </authorList>
    </citation>
    <scope>NUCLEOTIDE SEQUENCE [LARGE SCALE GENOMIC DNA]</scope>
    <source>
        <strain evidence="3 4">TBRC 5777</strain>
    </source>
</reference>
<sequence length="310" mass="32529">MSITAEPVARTADVTSFRGPTGVYSAALTPIDADLMPDHAAFAAHAKWLLSEGCDGIALLGTTGEANSFSVAERQGLLEATVAAGVAPERLLPGTGVAALTETVALTKHALSVGVNTVVMLPPFYYKAPSDDGVFASYAEVIERVGDAKLRVVLYHIPQMSAVPLSHAVIERLIERFPETVVGIKDSAGDINNMLAMVERFPGFSVLAGADPVLLPLTRAGGAGCITATSNLVARDLAFIYRHANDAAMAAEVDAAQARVVAKRNQASKFPQMASLKAMTAQRTGQQGWMRLRPPLVSLTADEVSAMMAG</sequence>
<dbReference type="RefSeq" id="WP_377043301.1">
    <property type="nucleotide sequence ID" value="NZ_JBHLUN010000003.1"/>
</dbReference>
<dbReference type="EC" id="4.3.3.7" evidence="3"/>
<comment type="similarity">
    <text evidence="2">Belongs to the DapA family.</text>
</comment>
<gene>
    <name evidence="3" type="ORF">ACFFGY_04960</name>
</gene>
<comment type="caution">
    <text evidence="3">The sequence shown here is derived from an EMBL/GenBank/DDBJ whole genome shotgun (WGS) entry which is preliminary data.</text>
</comment>
<dbReference type="Pfam" id="PF00701">
    <property type="entry name" value="DHDPS"/>
    <property type="match status" value="1"/>
</dbReference>
<dbReference type="CDD" id="cd00408">
    <property type="entry name" value="DHDPS-like"/>
    <property type="match status" value="1"/>
</dbReference>
<dbReference type="PANTHER" id="PTHR12128">
    <property type="entry name" value="DIHYDRODIPICOLINATE SYNTHASE"/>
    <property type="match status" value="1"/>
</dbReference>
<accession>A0ABV6JPD8</accession>
<dbReference type="GO" id="GO:0047448">
    <property type="term" value="F:5-dehydro-4-deoxyglucarate dehydratase activity"/>
    <property type="evidence" value="ECO:0007669"/>
    <property type="project" value="UniProtKB-EC"/>
</dbReference>
<dbReference type="InterPro" id="IPR013785">
    <property type="entry name" value="Aldolase_TIM"/>
</dbReference>
<dbReference type="Gene3D" id="3.20.20.70">
    <property type="entry name" value="Aldolase class I"/>
    <property type="match status" value="1"/>
</dbReference>
<evidence type="ECO:0000313" key="4">
    <source>
        <dbReference type="Proteomes" id="UP001589865"/>
    </source>
</evidence>
<dbReference type="GO" id="GO:0008840">
    <property type="term" value="F:4-hydroxy-tetrahydrodipicolinate synthase activity"/>
    <property type="evidence" value="ECO:0007669"/>
    <property type="project" value="UniProtKB-EC"/>
</dbReference>
<dbReference type="PANTHER" id="PTHR12128:SF67">
    <property type="entry name" value="BLR3884 PROTEIN"/>
    <property type="match status" value="1"/>
</dbReference>
<dbReference type="SMART" id="SM01130">
    <property type="entry name" value="DHDPS"/>
    <property type="match status" value="1"/>
</dbReference>
<dbReference type="GO" id="GO:0008747">
    <property type="term" value="F:N-acetylneuraminate lyase activity"/>
    <property type="evidence" value="ECO:0007669"/>
    <property type="project" value="UniProtKB-EC"/>
</dbReference>
<dbReference type="Proteomes" id="UP001589865">
    <property type="component" value="Unassembled WGS sequence"/>
</dbReference>